<gene>
    <name evidence="11" type="ORF">GYA55_06970</name>
</gene>
<dbReference type="Proteomes" id="UP000524246">
    <property type="component" value="Unassembled WGS sequence"/>
</dbReference>
<dbReference type="InterPro" id="IPR050396">
    <property type="entry name" value="Glycosyltr_51/Transpeptidase"/>
</dbReference>
<dbReference type="GO" id="GO:0030288">
    <property type="term" value="C:outer membrane-bounded periplasmic space"/>
    <property type="evidence" value="ECO:0007669"/>
    <property type="project" value="TreeGrafter"/>
</dbReference>
<feature type="domain" description="Penicillin-binding protein transpeptidase" evidence="10">
    <location>
        <begin position="112"/>
        <end position="386"/>
    </location>
</feature>
<proteinExistence type="predicted"/>
<evidence type="ECO:0000256" key="5">
    <source>
        <dbReference type="ARBA" id="ARBA00022984"/>
    </source>
</evidence>
<evidence type="ECO:0000256" key="3">
    <source>
        <dbReference type="ARBA" id="ARBA00022692"/>
    </source>
</evidence>
<evidence type="ECO:0000256" key="8">
    <source>
        <dbReference type="ARBA" id="ARBA00023316"/>
    </source>
</evidence>
<accession>A0A7X9FRB7</accession>
<keyword evidence="5" id="KW-0573">Peptidoglycan synthesis</keyword>
<keyword evidence="7" id="KW-0472">Membrane</keyword>
<dbReference type="GO" id="GO:0008658">
    <property type="term" value="F:penicillin binding"/>
    <property type="evidence" value="ECO:0007669"/>
    <property type="project" value="InterPro"/>
</dbReference>
<keyword evidence="8" id="KW-0961">Cell wall biogenesis/degradation</keyword>
<dbReference type="GO" id="GO:0009252">
    <property type="term" value="P:peptidoglycan biosynthetic process"/>
    <property type="evidence" value="ECO:0007669"/>
    <property type="project" value="UniProtKB-KW"/>
</dbReference>
<dbReference type="GO" id="GO:0008955">
    <property type="term" value="F:peptidoglycan glycosyltransferase activity"/>
    <property type="evidence" value="ECO:0007669"/>
    <property type="project" value="TreeGrafter"/>
</dbReference>
<name>A0A7X9FRB7_9DELT</name>
<keyword evidence="3" id="KW-0812">Transmembrane</keyword>
<dbReference type="EMBL" id="JAAZON010000305">
    <property type="protein sequence ID" value="NMC62897.1"/>
    <property type="molecule type" value="Genomic_DNA"/>
</dbReference>
<evidence type="ECO:0000256" key="9">
    <source>
        <dbReference type="SAM" id="MobiDB-lite"/>
    </source>
</evidence>
<feature type="region of interest" description="Disordered" evidence="9">
    <location>
        <begin position="464"/>
        <end position="484"/>
    </location>
</feature>
<dbReference type="PANTHER" id="PTHR32282:SF27">
    <property type="entry name" value="PENICILLIN-BINDING PROTEIN 1A"/>
    <property type="match status" value="1"/>
</dbReference>
<comment type="caution">
    <text evidence="11">The sequence shown here is derived from an EMBL/GenBank/DDBJ whole genome shotgun (WGS) entry which is preliminary data.</text>
</comment>
<keyword evidence="4" id="KW-0133">Cell shape</keyword>
<dbReference type="Pfam" id="PF00905">
    <property type="entry name" value="Transpeptidase"/>
    <property type="match status" value="1"/>
</dbReference>
<dbReference type="Gene3D" id="3.40.710.10">
    <property type="entry name" value="DD-peptidase/beta-lactamase superfamily"/>
    <property type="match status" value="1"/>
</dbReference>
<dbReference type="AlphaFoldDB" id="A0A7X9FRB7"/>
<dbReference type="PANTHER" id="PTHR32282">
    <property type="entry name" value="BINDING PROTEIN TRANSPEPTIDASE, PUTATIVE-RELATED"/>
    <property type="match status" value="1"/>
</dbReference>
<dbReference type="GO" id="GO:0071555">
    <property type="term" value="P:cell wall organization"/>
    <property type="evidence" value="ECO:0007669"/>
    <property type="project" value="UniProtKB-KW"/>
</dbReference>
<evidence type="ECO:0000256" key="1">
    <source>
        <dbReference type="ARBA" id="ARBA00022676"/>
    </source>
</evidence>
<evidence type="ECO:0000313" key="11">
    <source>
        <dbReference type="EMBL" id="NMC62897.1"/>
    </source>
</evidence>
<keyword evidence="2" id="KW-0808">Transferase</keyword>
<dbReference type="SUPFAM" id="SSF56601">
    <property type="entry name" value="beta-lactamase/transpeptidase-like"/>
    <property type="match status" value="1"/>
</dbReference>
<dbReference type="InterPro" id="IPR001460">
    <property type="entry name" value="PCN-bd_Tpept"/>
</dbReference>
<feature type="non-terminal residue" evidence="11">
    <location>
        <position position="1"/>
    </location>
</feature>
<dbReference type="GO" id="GO:0008360">
    <property type="term" value="P:regulation of cell shape"/>
    <property type="evidence" value="ECO:0007669"/>
    <property type="project" value="UniProtKB-KW"/>
</dbReference>
<keyword evidence="1" id="KW-0328">Glycosyltransferase</keyword>
<evidence type="ECO:0000259" key="10">
    <source>
        <dbReference type="Pfam" id="PF00905"/>
    </source>
</evidence>
<dbReference type="InterPro" id="IPR012338">
    <property type="entry name" value="Beta-lactam/transpept-like"/>
</dbReference>
<evidence type="ECO:0000256" key="2">
    <source>
        <dbReference type="ARBA" id="ARBA00022679"/>
    </source>
</evidence>
<organism evidence="11 12">
    <name type="scientific">SAR324 cluster bacterium</name>
    <dbReference type="NCBI Taxonomy" id="2024889"/>
    <lineage>
        <taxon>Bacteria</taxon>
        <taxon>Deltaproteobacteria</taxon>
        <taxon>SAR324 cluster</taxon>
    </lineage>
</organism>
<evidence type="ECO:0000256" key="7">
    <source>
        <dbReference type="ARBA" id="ARBA00023136"/>
    </source>
</evidence>
<sequence length="484" mass="53633">HDTFVKLYKPQIQKDLIEGQIYPALVTQIQKDKGIAVVDLGYLQTNIDLQEGWIKRFRDKEDKVSELKPQDILKPGDVVEVSFSKTEITNPKTKVKTIQDVFAMDQTPEIEGAIVLLDPNSGKVLVTIGGYSYEKSVFNRVTQSFRQPGSAFKPIVYLTAIDAFDYTPASIVHDEPRTYRVGDQYWSPGNFDEKYEGALTLRSALEKSRNLVSVEIVSKIGVDPVVRYAKKLGIESPIGKHLSIALGSSEVTLLELARAYGVFAAKGLLFNSTFITKITDRDGKVLYDYEAERLNSAQQVISADTAFIMANMMKGVVERGTATVVKAINRPAAGKTGTTNECMDTWFIGYTPEWLAGVWLGFDQKKEIGKKETGGKIAAPIWLDLMRDFLDEQDKARYAKLVEDTKKEAEELGIQYIAPPENLPPADFLPTEGVEGVLIDRLSGRVVPEGSEGGFLEYFKKGTAPKAGDVSSQETTSYLESPDL</sequence>
<feature type="compositionally biased region" description="Polar residues" evidence="9">
    <location>
        <begin position="470"/>
        <end position="484"/>
    </location>
</feature>
<evidence type="ECO:0000256" key="4">
    <source>
        <dbReference type="ARBA" id="ARBA00022960"/>
    </source>
</evidence>
<evidence type="ECO:0000256" key="6">
    <source>
        <dbReference type="ARBA" id="ARBA00022989"/>
    </source>
</evidence>
<keyword evidence="6" id="KW-1133">Transmembrane helix</keyword>
<reference evidence="11 12" key="1">
    <citation type="journal article" date="2020" name="Biotechnol. Biofuels">
        <title>New insights from the biogas microbiome by comprehensive genome-resolved metagenomics of nearly 1600 species originating from multiple anaerobic digesters.</title>
        <authorList>
            <person name="Campanaro S."/>
            <person name="Treu L."/>
            <person name="Rodriguez-R L.M."/>
            <person name="Kovalovszki A."/>
            <person name="Ziels R.M."/>
            <person name="Maus I."/>
            <person name="Zhu X."/>
            <person name="Kougias P.G."/>
            <person name="Basile A."/>
            <person name="Luo G."/>
            <person name="Schluter A."/>
            <person name="Konstantinidis K.T."/>
            <person name="Angelidaki I."/>
        </authorList>
    </citation>
    <scope>NUCLEOTIDE SEQUENCE [LARGE SCALE GENOMIC DNA]</scope>
    <source>
        <strain evidence="11">AS27yjCOA_65</strain>
    </source>
</reference>
<evidence type="ECO:0000313" key="12">
    <source>
        <dbReference type="Proteomes" id="UP000524246"/>
    </source>
</evidence>
<protein>
    <recommendedName>
        <fullName evidence="10">Penicillin-binding protein transpeptidase domain-containing protein</fullName>
    </recommendedName>
</protein>